<feature type="compositionally biased region" description="Basic and acidic residues" evidence="2">
    <location>
        <begin position="66"/>
        <end position="76"/>
    </location>
</feature>
<reference evidence="5" key="2">
    <citation type="submission" date="2025-04" db="UniProtKB">
        <authorList>
            <consortium name="RefSeq"/>
        </authorList>
    </citation>
    <scope>IDENTIFICATION</scope>
    <source>
        <strain evidence="5">USDA-PBARC FA_bdor</strain>
        <tissue evidence="5">Whole organism</tissue>
    </source>
</reference>
<accession>A0A0C9RFV2</accession>
<feature type="coiled-coil region" evidence="1">
    <location>
        <begin position="290"/>
        <end position="405"/>
    </location>
</feature>
<dbReference type="GeneID" id="105264903"/>
<dbReference type="EMBL" id="GBYB01005916">
    <property type="protein sequence ID" value="JAG75683.1"/>
    <property type="molecule type" value="Transcribed_RNA"/>
</dbReference>
<reference evidence="3" key="1">
    <citation type="submission" date="2015-01" db="EMBL/GenBank/DDBJ databases">
        <title>Transcriptome Assembly of Fopius arisanus.</title>
        <authorList>
            <person name="Geib S."/>
        </authorList>
    </citation>
    <scope>NUCLEOTIDE SEQUENCE</scope>
</reference>
<evidence type="ECO:0000313" key="5">
    <source>
        <dbReference type="RefSeq" id="XP_011300410.1"/>
    </source>
</evidence>
<evidence type="ECO:0000313" key="3">
    <source>
        <dbReference type="EMBL" id="JAG75683.1"/>
    </source>
</evidence>
<dbReference type="OrthoDB" id="8197438at2759"/>
<dbReference type="KEGG" id="fas:105264903"/>
<dbReference type="PANTHER" id="PTHR23159:SF31">
    <property type="entry name" value="CENTROSOME-ASSOCIATED PROTEIN CEP250 ISOFORM X1"/>
    <property type="match status" value="1"/>
</dbReference>
<dbReference type="Proteomes" id="UP000694866">
    <property type="component" value="Unplaced"/>
</dbReference>
<feature type="coiled-coil region" evidence="1">
    <location>
        <begin position="602"/>
        <end position="657"/>
    </location>
</feature>
<proteinExistence type="predicted"/>
<protein>
    <submittedName>
        <fullName evidence="5">Early endosome antigen 1</fullName>
    </submittedName>
    <submittedName>
        <fullName evidence="3">Rad50_0 protein</fullName>
    </submittedName>
</protein>
<evidence type="ECO:0000256" key="1">
    <source>
        <dbReference type="SAM" id="Coils"/>
    </source>
</evidence>
<gene>
    <name evidence="3" type="primary">rad50_0</name>
    <name evidence="5" type="synonym">salto</name>
    <name evidence="3" type="ORF">g.9591</name>
</gene>
<evidence type="ECO:0000256" key="2">
    <source>
        <dbReference type="SAM" id="MobiDB-lite"/>
    </source>
</evidence>
<name>A0A0C9RFV2_9HYME</name>
<feature type="compositionally biased region" description="Polar residues" evidence="2">
    <location>
        <begin position="45"/>
        <end position="56"/>
    </location>
</feature>
<accession>A0A9R1T0H9</accession>
<feature type="region of interest" description="Disordered" evidence="2">
    <location>
        <begin position="481"/>
        <end position="514"/>
    </location>
</feature>
<dbReference type="AlphaFoldDB" id="A0A0C9RFV2"/>
<dbReference type="RefSeq" id="XP_011300410.1">
    <property type="nucleotide sequence ID" value="XM_011302108.1"/>
</dbReference>
<feature type="compositionally biased region" description="Polar residues" evidence="2">
    <location>
        <begin position="1"/>
        <end position="11"/>
    </location>
</feature>
<evidence type="ECO:0000313" key="4">
    <source>
        <dbReference type="Proteomes" id="UP000694866"/>
    </source>
</evidence>
<keyword evidence="1" id="KW-0175">Coiled coil</keyword>
<dbReference type="SUPFAM" id="SSF57997">
    <property type="entry name" value="Tropomyosin"/>
    <property type="match status" value="1"/>
</dbReference>
<feature type="coiled-coil region" evidence="1">
    <location>
        <begin position="525"/>
        <end position="570"/>
    </location>
</feature>
<dbReference type="Gene3D" id="1.20.5.340">
    <property type="match status" value="1"/>
</dbReference>
<keyword evidence="4" id="KW-1185">Reference proteome</keyword>
<feature type="region of interest" description="Disordered" evidence="2">
    <location>
        <begin position="1"/>
        <end position="101"/>
    </location>
</feature>
<dbReference type="CTD" id="36332"/>
<dbReference type="PANTHER" id="PTHR23159">
    <property type="entry name" value="CENTROSOMAL PROTEIN 2"/>
    <property type="match status" value="1"/>
</dbReference>
<feature type="compositionally biased region" description="Polar residues" evidence="2">
    <location>
        <begin position="500"/>
        <end position="514"/>
    </location>
</feature>
<organism evidence="3">
    <name type="scientific">Fopius arisanus</name>
    <dbReference type="NCBI Taxonomy" id="64838"/>
    <lineage>
        <taxon>Eukaryota</taxon>
        <taxon>Metazoa</taxon>
        <taxon>Ecdysozoa</taxon>
        <taxon>Arthropoda</taxon>
        <taxon>Hexapoda</taxon>
        <taxon>Insecta</taxon>
        <taxon>Pterygota</taxon>
        <taxon>Neoptera</taxon>
        <taxon>Endopterygota</taxon>
        <taxon>Hymenoptera</taxon>
        <taxon>Apocrita</taxon>
        <taxon>Ichneumonoidea</taxon>
        <taxon>Braconidae</taxon>
        <taxon>Opiinae</taxon>
        <taxon>Fopius</taxon>
    </lineage>
</organism>
<sequence length="665" mass="76050">MSSSLTESQSADKPLGLSERQCPQRTPKSQVHPRPPSATGGRSRIPTNVHRNSMSGADSHGNLESPRAEAQKDSGRRLASKSFNSTIPKKPPNPPSGMQRRQLENQLHVKKNKYATLKKELMEKQKTAIEMYEDVVQLREKLIAAGGKDPGRIDAIQLLGGQTLHSPGGGEMTFVVDSTVTNEFVSNIQLQLDGTSKNLFDVCQDTLTKYSKVLHRLMSSRDQSREADAMLELKEFEVDHENLVTRLEAARKVEDELRSNVMGKVAILWSEIEACRIRIKHLENAGDDMVNQLRAKLNSEVEKLRELKERKSAVDGQLQKAKLRIKELEGKVEEEETKISQLQGNVKNLEGQLKHKDINGEQRLREVQKLLKNSEATVVKLENQRDSLESRLIELKKDLSNTEQVELLEKIIYLEEKSEILEKQLETLHPELSTCQQRVEHFVNEKLNIENHFQTKLEEKSNEIKDLQLNIETLERERDSFKQKVKDLESAPPVAPTSPRPQSKQSANPESENISYGSLEILKVNDGLRRNITDLKRTLKEVESELNTRSTQLQQKEKLLREQAKQLKIRDEMLAVMQGNRDKGNLTSLHKSGKDLVGKASLEELYSTLEDKQTQLVHLEKMVKQMEDQEKRAQEQRTRQEKRIAQLELTLQNKKNENRKRFGIL</sequence>